<reference evidence="1 2" key="1">
    <citation type="submission" date="2016-11" db="EMBL/GenBank/DDBJ databases">
        <authorList>
            <person name="Jaros S."/>
            <person name="Januszkiewicz K."/>
            <person name="Wedrychowicz H."/>
        </authorList>
    </citation>
    <scope>NUCLEOTIDE SEQUENCE [LARGE SCALE GENOMIC DNA]</scope>
    <source>
        <strain evidence="1 2">DSM 21758</strain>
    </source>
</reference>
<accession>A0A1M6ET31</accession>
<keyword evidence="2" id="KW-1185">Reference proteome</keyword>
<proteinExistence type="predicted"/>
<gene>
    <name evidence="1" type="ORF">SAMN02745163_00938</name>
</gene>
<sequence length="132" mass="15330">MKSAEIIKFLTENELSEVEEVKYKSKLLVVKFYYDFDQAEIEAAKAYANEESDYDVDSKEWIAEYVIPYLNDLAIDNVGEIVEEAMENFEVEGQFVAFDIDLNNYTYNEFLVVFGSEDQAIDLDEVMDDLNL</sequence>
<protein>
    <submittedName>
        <fullName evidence="1">Uncharacterized protein</fullName>
    </submittedName>
</protein>
<dbReference type="AlphaFoldDB" id="A0A1M6ET31"/>
<evidence type="ECO:0000313" key="1">
    <source>
        <dbReference type="EMBL" id="SHI88664.1"/>
    </source>
</evidence>
<dbReference type="EMBL" id="FQZB01000005">
    <property type="protein sequence ID" value="SHI88664.1"/>
    <property type="molecule type" value="Genomic_DNA"/>
</dbReference>
<evidence type="ECO:0000313" key="2">
    <source>
        <dbReference type="Proteomes" id="UP000184310"/>
    </source>
</evidence>
<name>A0A1M6ET31_9CLOT</name>
<dbReference type="RefSeq" id="WP_072985512.1">
    <property type="nucleotide sequence ID" value="NZ_FQZB01000005.1"/>
</dbReference>
<dbReference type="OrthoDB" id="1937284at2"/>
<organism evidence="1 2">
    <name type="scientific">Clostridium cavendishii DSM 21758</name>
    <dbReference type="NCBI Taxonomy" id="1121302"/>
    <lineage>
        <taxon>Bacteria</taxon>
        <taxon>Bacillati</taxon>
        <taxon>Bacillota</taxon>
        <taxon>Clostridia</taxon>
        <taxon>Eubacteriales</taxon>
        <taxon>Clostridiaceae</taxon>
        <taxon>Clostridium</taxon>
    </lineage>
</organism>
<dbReference type="STRING" id="1121302.SAMN02745163_00938"/>
<dbReference type="Proteomes" id="UP000184310">
    <property type="component" value="Unassembled WGS sequence"/>
</dbReference>